<organism evidence="2 3">
    <name type="scientific">Janibacter indicus</name>
    <dbReference type="NCBI Taxonomy" id="857417"/>
    <lineage>
        <taxon>Bacteria</taxon>
        <taxon>Bacillati</taxon>
        <taxon>Actinomycetota</taxon>
        <taxon>Actinomycetes</taxon>
        <taxon>Micrococcales</taxon>
        <taxon>Intrasporangiaceae</taxon>
        <taxon>Janibacter</taxon>
    </lineage>
</organism>
<dbReference type="Proteomes" id="UP000593998">
    <property type="component" value="Chromosome"/>
</dbReference>
<dbReference type="RefSeq" id="WP_159451129.1">
    <property type="nucleotide sequence ID" value="NZ_CBDRLL010000001.1"/>
</dbReference>
<sequence>MSPVTEGKRDARRAIEDLELDKHLAQAGAAAAKLAQDAVSAAGGFADAHREQAHEWLGHAEGEIDRVTGGKATDLLGKVRSGLAAGVDLVADQRPEPDDPADPPSSSA</sequence>
<accession>A0A7L9J170</accession>
<name>A0A7L9J170_9MICO</name>
<dbReference type="OrthoDB" id="4871481at2"/>
<evidence type="ECO:0000313" key="3">
    <source>
        <dbReference type="Proteomes" id="UP000593998"/>
    </source>
</evidence>
<reference evidence="2 3" key="1">
    <citation type="submission" date="2020-10" db="EMBL/GenBank/DDBJ databases">
        <title>Janibacter indicus TT2 genome sequence.</title>
        <authorList>
            <person name="Lee K."/>
            <person name="Ganzorig M."/>
        </authorList>
    </citation>
    <scope>NUCLEOTIDE SEQUENCE [LARGE SCALE GENOMIC DNA]</scope>
    <source>
        <strain evidence="2 3">TT2</strain>
    </source>
</reference>
<protein>
    <submittedName>
        <fullName evidence="2">Uncharacterized protein</fullName>
    </submittedName>
</protein>
<proteinExistence type="predicted"/>
<dbReference type="AlphaFoldDB" id="A0A7L9J170"/>
<evidence type="ECO:0000313" key="2">
    <source>
        <dbReference type="EMBL" id="QOK22705.1"/>
    </source>
</evidence>
<gene>
    <name evidence="2" type="ORF">IGS73_16905</name>
</gene>
<evidence type="ECO:0000256" key="1">
    <source>
        <dbReference type="SAM" id="MobiDB-lite"/>
    </source>
</evidence>
<feature type="region of interest" description="Disordered" evidence="1">
    <location>
        <begin position="89"/>
        <end position="108"/>
    </location>
</feature>
<dbReference type="EMBL" id="CP062789">
    <property type="protein sequence ID" value="QOK22705.1"/>
    <property type="molecule type" value="Genomic_DNA"/>
</dbReference>